<dbReference type="InterPro" id="IPR004843">
    <property type="entry name" value="Calcineurin-like_PHP"/>
</dbReference>
<protein>
    <submittedName>
        <fullName evidence="5">Calcineurin-like phosphoesterase</fullName>
    </submittedName>
</protein>
<dbReference type="SUPFAM" id="SSF56300">
    <property type="entry name" value="Metallo-dependent phosphatases"/>
    <property type="match status" value="1"/>
</dbReference>
<name>A0A1M6X6Z7_9FLAO</name>
<evidence type="ECO:0000313" key="6">
    <source>
        <dbReference type="Proteomes" id="UP000184120"/>
    </source>
</evidence>
<dbReference type="Pfam" id="PF00149">
    <property type="entry name" value="Metallophos"/>
    <property type="match status" value="1"/>
</dbReference>
<dbReference type="PANTHER" id="PTHR10161:SF14">
    <property type="entry name" value="TARTRATE-RESISTANT ACID PHOSPHATASE TYPE 5"/>
    <property type="match status" value="1"/>
</dbReference>
<sequence length="1233" mass="142339">MPNNKKLHYPFLALVGIFYMSSCATNHSQYGKNIRTERIQEVEGKKIQSIYLIGDAGNIDANGNKKNIDILKNQFKKADSNDYLFFLGDNVSENGIVTDSTKKAYTTSREKLQIQLDLAKDFKGQTIFIPGDDDWKNGMKGLKEQEKIIKKQLDDKKSFLPKDACPITNINVNDSIGYVLIDSEWYLQNWDNHPEINEKCDIKSREGFFEELESRLNKLQNKTTVIAMHHPLFSNGKHGGQYDFKKQLYPFGDKFKVPLPVIGSFINLLRSTTGLSPQDVNNFRYRELASRIATLIENRDNVIVVSGHDHNLQYIQNRNVKQIISGSGSENESAKAVGKNDFSYGDKGYAVLDIYDNGASKVNFYKFAENDPELLLSKQVTEKKKVYLAKVYDDKRMPAKKETSVYPTKMTEKSKSYEFFLGKHYRDIYSQQISANTVNLENLYGGLTPIRMGGGHQTRSLRLADNKGQEYNMRSVKKSATQFIQQVAFKNKYIANEFEGSFTEKFLMDFYTTNHPYYPLTVANLMEPLDIMHATPKLYYVPKQEALDEYNEHFGDELYMIEERPMSSFKDGIFGFPKNIVSTDDMLAAIHKNTKVSVDKEAYMRARLFDMLIGDWDRHADQWRWGVYKNDKLTVYKPIPRDRDQAFPRYDGLLFNVIMRIPALRHMQDFKDDIKSEKWFNREPYPLDLAILQSSNLEEWKKQARYIQEHLTDDYIRKSFELIPEETKREYDDEVISNLIKRKAKLEKFAEEYNKTLRRLVVLKGTDKDDNFIITRYPKGKTNIKIYSNDTLIFDEDFNKKETKEIRLYGLNGKDQFKVDGKPTQAILIRIIGGVDDDTYEVKRSSRIKIYDYANGGDAAESSFLTAKNFVDDYEINTYDYKQPKYNFFTMLPNGGYNPDDGVKIGLSPTYTVNGFDRKPYSQRHNLQLNYFFATGGWEAKYKGTFTKAIGKWNLDINATHTSPTFSTNFFGFGNETINEQKRLGMDYNRVRLESYSFGPSIFKILNNNGRLDFSATYSYKKIEENLDRIVGNENVDIYREVFKGQNFGEVGAKYTFRNYDNESLPKLGMTFLANAKWISNLAEFQRNNFYTEINLGFTHKVSANGRLTIASMLKGKAVWGDFIEFYQMANLGGDQDLRGYRLGRFTGHKVFLQTSDLRYDALRFKAIVPMRLGVFVGADYGRVWLQGEDSNKWHTSTGGGIWLNGAQSVTATISYFKGQDPGRVVFGFNFGF</sequence>
<evidence type="ECO:0000313" key="5">
    <source>
        <dbReference type="EMBL" id="SHL01767.1"/>
    </source>
</evidence>
<proteinExistence type="predicted"/>
<dbReference type="PANTHER" id="PTHR10161">
    <property type="entry name" value="TARTRATE-RESISTANT ACID PHOSPHATASE TYPE 5"/>
    <property type="match status" value="1"/>
</dbReference>
<feature type="chain" id="PRO_5012477870" evidence="3">
    <location>
        <begin position="25"/>
        <end position="1233"/>
    </location>
</feature>
<evidence type="ECO:0000256" key="2">
    <source>
        <dbReference type="ARBA" id="ARBA00022801"/>
    </source>
</evidence>
<accession>A0A1M6X6Z7</accession>
<evidence type="ECO:0000256" key="1">
    <source>
        <dbReference type="ARBA" id="ARBA00022729"/>
    </source>
</evidence>
<keyword evidence="2" id="KW-0378">Hydrolase</keyword>
<evidence type="ECO:0000256" key="3">
    <source>
        <dbReference type="SAM" id="SignalP"/>
    </source>
</evidence>
<dbReference type="STRING" id="1434701.SAMN05443634_105139"/>
<dbReference type="InterPro" id="IPR051558">
    <property type="entry name" value="Metallophosphoesterase_PAP"/>
</dbReference>
<dbReference type="Gene3D" id="3.60.21.10">
    <property type="match status" value="2"/>
</dbReference>
<feature type="signal peptide" evidence="3">
    <location>
        <begin position="1"/>
        <end position="24"/>
    </location>
</feature>
<gene>
    <name evidence="5" type="ORF">SAMN05443634_105139</name>
</gene>
<dbReference type="AlphaFoldDB" id="A0A1M6X6Z7"/>
<dbReference type="Proteomes" id="UP000184120">
    <property type="component" value="Unassembled WGS sequence"/>
</dbReference>
<dbReference type="Gene3D" id="2.40.160.50">
    <property type="entry name" value="membrane protein fhac: a member of the omp85/tpsb transporter family"/>
    <property type="match status" value="1"/>
</dbReference>
<organism evidence="5 6">
    <name type="scientific">Chishuiella changwenlii</name>
    <dbReference type="NCBI Taxonomy" id="1434701"/>
    <lineage>
        <taxon>Bacteria</taxon>
        <taxon>Pseudomonadati</taxon>
        <taxon>Bacteroidota</taxon>
        <taxon>Flavobacteriia</taxon>
        <taxon>Flavobacteriales</taxon>
        <taxon>Weeksellaceae</taxon>
        <taxon>Chishuiella</taxon>
    </lineage>
</organism>
<reference evidence="6" key="1">
    <citation type="submission" date="2016-11" db="EMBL/GenBank/DDBJ databases">
        <authorList>
            <person name="Varghese N."/>
            <person name="Submissions S."/>
        </authorList>
    </citation>
    <scope>NUCLEOTIDE SEQUENCE [LARGE SCALE GENOMIC DNA]</scope>
    <source>
        <strain evidence="6">DSM 27989</strain>
    </source>
</reference>
<keyword evidence="1 3" id="KW-0732">Signal</keyword>
<dbReference type="GO" id="GO:0016787">
    <property type="term" value="F:hydrolase activity"/>
    <property type="evidence" value="ECO:0007669"/>
    <property type="project" value="UniProtKB-KW"/>
</dbReference>
<feature type="domain" description="Calcineurin-like phosphoesterase" evidence="4">
    <location>
        <begin position="50"/>
        <end position="250"/>
    </location>
</feature>
<dbReference type="InterPro" id="IPR029052">
    <property type="entry name" value="Metallo-depent_PP-like"/>
</dbReference>
<evidence type="ECO:0000259" key="4">
    <source>
        <dbReference type="Pfam" id="PF00149"/>
    </source>
</evidence>
<dbReference type="EMBL" id="FRBH01000005">
    <property type="protein sequence ID" value="SHL01767.1"/>
    <property type="molecule type" value="Genomic_DNA"/>
</dbReference>